<name>A0A841PXL7_9BACI</name>
<proteinExistence type="predicted"/>
<dbReference type="RefSeq" id="WP_174495103.1">
    <property type="nucleotide sequence ID" value="NZ_CADDWK010000002.1"/>
</dbReference>
<evidence type="ECO:0000313" key="2">
    <source>
        <dbReference type="Proteomes" id="UP000581688"/>
    </source>
</evidence>
<evidence type="ECO:0000313" key="1">
    <source>
        <dbReference type="EMBL" id="MBB6452216.1"/>
    </source>
</evidence>
<dbReference type="AlphaFoldDB" id="A0A841PXL7"/>
<dbReference type="EMBL" id="JACHGH010000002">
    <property type="protein sequence ID" value="MBB6452216.1"/>
    <property type="molecule type" value="Genomic_DNA"/>
</dbReference>
<organism evidence="1 2">
    <name type="scientific">Salirhabdus euzebyi</name>
    <dbReference type="NCBI Taxonomy" id="394506"/>
    <lineage>
        <taxon>Bacteria</taxon>
        <taxon>Bacillati</taxon>
        <taxon>Bacillota</taxon>
        <taxon>Bacilli</taxon>
        <taxon>Bacillales</taxon>
        <taxon>Bacillaceae</taxon>
        <taxon>Salirhabdus</taxon>
    </lineage>
</organism>
<sequence>MKWNKKDMQKYVQAKEYVDTAIIPLVPFSFNKPDEEQIGLTFQNEVLELFVDRVERDFTGRVFQLPSYTYIMSNQLEHEVDRLNAFYQQINEQPFKHTFYLTFDSSWKRVEPKLEGNLIWTPVMKDGDLTSKETQKIVMDQIKQITELIRNYWI</sequence>
<keyword evidence="2" id="KW-1185">Reference proteome</keyword>
<gene>
    <name evidence="1" type="ORF">HNQ94_000661</name>
</gene>
<reference evidence="1 2" key="1">
    <citation type="submission" date="2020-08" db="EMBL/GenBank/DDBJ databases">
        <title>Genomic Encyclopedia of Type Strains, Phase IV (KMG-IV): sequencing the most valuable type-strain genomes for metagenomic binning, comparative biology and taxonomic classification.</title>
        <authorList>
            <person name="Goeker M."/>
        </authorList>
    </citation>
    <scope>NUCLEOTIDE SEQUENCE [LARGE SCALE GENOMIC DNA]</scope>
    <source>
        <strain evidence="1 2">DSM 19612</strain>
    </source>
</reference>
<dbReference type="InterPro" id="IPR019615">
    <property type="entry name" value="DUF2487"/>
</dbReference>
<comment type="caution">
    <text evidence="1">The sequence shown here is derived from an EMBL/GenBank/DDBJ whole genome shotgun (WGS) entry which is preliminary data.</text>
</comment>
<protein>
    <recommendedName>
        <fullName evidence="3">DUF2487 family protein</fullName>
    </recommendedName>
</protein>
<dbReference type="Proteomes" id="UP000581688">
    <property type="component" value="Unassembled WGS sequence"/>
</dbReference>
<dbReference type="Pfam" id="PF10673">
    <property type="entry name" value="DUF2487"/>
    <property type="match status" value="1"/>
</dbReference>
<accession>A0A841PXL7</accession>
<evidence type="ECO:0008006" key="3">
    <source>
        <dbReference type="Google" id="ProtNLM"/>
    </source>
</evidence>